<dbReference type="Proteomes" id="UP000028839">
    <property type="component" value="Unassembled WGS sequence"/>
</dbReference>
<feature type="compositionally biased region" description="Basic and acidic residues" evidence="2">
    <location>
        <begin position="261"/>
        <end position="281"/>
    </location>
</feature>
<sequence>MAESSKKLIGLLLAAYRDPLRYQQRLKGSLPEPFQKVLQLAAGKMPEEIQSLCARWNSNPEELRKAAIFYVEQSCLHDEESPYRILGLNPGADRRKIRAHYHLLMGLLHPDRAEASQSWRDAYVVRVNAAYHKLRWSDGHQAHGGETQVAKAKNKNRAPVHSRQRGPKQNFLLYLVQRFPRSIRYLPHFILGSGMVITLTLMANLYLLHTREDGAKAPLPPEENVSSLKIASMKPEESPTRPVPESPPSRWEEEVAPFARQADEEKVKADLKENQPLKKQGDAGPPEAPDPSLAAPQARIEKKPLSILSREQAPTAAPSPPDSPSLASDKAFSPGPVKTARQAQPEAPPPLPATLQPSTPPRESRPGPSLKEKDFAEKKKKMAFSGLPGAAPNSESREERAGRPHEPAPLAASSEIKRQALNRLIEHFVTAYQQGNLDKFLRLFSGDASTNDYRGKAALRQDYTRFFSSTQRRELRLQSLQWRIKGDRAQGKGRYIVQIAKASGTFEGKGQIRFQVQNQRGAPLITGLFNTVDSGLQ</sequence>
<dbReference type="InterPro" id="IPR036869">
    <property type="entry name" value="J_dom_sf"/>
</dbReference>
<evidence type="ECO:0000259" key="3">
    <source>
        <dbReference type="PROSITE" id="PS50076"/>
    </source>
</evidence>
<dbReference type="Gene3D" id="3.10.450.50">
    <property type="match status" value="1"/>
</dbReference>
<feature type="region of interest" description="Disordered" evidence="2">
    <location>
        <begin position="230"/>
        <end position="370"/>
    </location>
</feature>
<dbReference type="Gene3D" id="1.10.287.110">
    <property type="entry name" value="DnaJ domain"/>
    <property type="match status" value="1"/>
</dbReference>
<reference evidence="4 5" key="1">
    <citation type="submission" date="2014-07" db="EMBL/GenBank/DDBJ databases">
        <title>Comparative analysis of Nitrosococcus oceani genome inventories of strains from Pacific and Atlantic gyres.</title>
        <authorList>
            <person name="Lim C.K."/>
            <person name="Wang L."/>
            <person name="Sayavedra-Soto L.A."/>
            <person name="Klotz M.G."/>
        </authorList>
    </citation>
    <scope>NUCLEOTIDE SEQUENCE [LARGE SCALE GENOMIC DNA]</scope>
    <source>
        <strain evidence="4 5">C-27</strain>
    </source>
</reference>
<dbReference type="PROSITE" id="PS50076">
    <property type="entry name" value="DNAJ_2"/>
    <property type="match status" value="1"/>
</dbReference>
<dbReference type="CDD" id="cd06257">
    <property type="entry name" value="DnaJ"/>
    <property type="match status" value="1"/>
</dbReference>
<dbReference type="HOGENOM" id="CLU_572284_0_0_6"/>
<evidence type="ECO:0000313" key="4">
    <source>
        <dbReference type="EMBL" id="KFI19583.1"/>
    </source>
</evidence>
<dbReference type="OrthoDB" id="9782583at2"/>
<organism evidence="4 5">
    <name type="scientific">Nitrosococcus oceani C-27</name>
    <dbReference type="NCBI Taxonomy" id="314279"/>
    <lineage>
        <taxon>Bacteria</taxon>
        <taxon>Pseudomonadati</taxon>
        <taxon>Pseudomonadota</taxon>
        <taxon>Gammaproteobacteria</taxon>
        <taxon>Chromatiales</taxon>
        <taxon>Chromatiaceae</taxon>
        <taxon>Nitrosococcus</taxon>
    </lineage>
</organism>
<dbReference type="SUPFAM" id="SSF46565">
    <property type="entry name" value="Chaperone J-domain"/>
    <property type="match status" value="1"/>
</dbReference>
<name>A0A0E2Z1Q6_9GAMM</name>
<feature type="region of interest" description="Disordered" evidence="2">
    <location>
        <begin position="383"/>
        <end position="414"/>
    </location>
</feature>
<accession>A0A0E2Z1Q6</accession>
<dbReference type="SUPFAM" id="SSF54427">
    <property type="entry name" value="NTF2-like"/>
    <property type="match status" value="1"/>
</dbReference>
<protein>
    <submittedName>
        <fullName evidence="4">Molecular chaperone DnaJ</fullName>
    </submittedName>
</protein>
<dbReference type="InterPro" id="IPR032710">
    <property type="entry name" value="NTF2-like_dom_sf"/>
</dbReference>
<dbReference type="InterPro" id="IPR001623">
    <property type="entry name" value="DnaJ_domain"/>
</dbReference>
<dbReference type="SMART" id="SM00271">
    <property type="entry name" value="DnaJ"/>
    <property type="match status" value="1"/>
</dbReference>
<proteinExistence type="predicted"/>
<comment type="caution">
    <text evidence="4">The sequence shown here is derived from an EMBL/GenBank/DDBJ whole genome shotgun (WGS) entry which is preliminary data.</text>
</comment>
<evidence type="ECO:0000313" key="5">
    <source>
        <dbReference type="Proteomes" id="UP000028839"/>
    </source>
</evidence>
<dbReference type="AlphaFoldDB" id="A0A0E2Z1Q6"/>
<dbReference type="Pfam" id="PF00226">
    <property type="entry name" value="DnaJ"/>
    <property type="match status" value="1"/>
</dbReference>
<gene>
    <name evidence="4" type="ORF">IB75_07870</name>
</gene>
<feature type="domain" description="J" evidence="3">
    <location>
        <begin position="81"/>
        <end position="139"/>
    </location>
</feature>
<evidence type="ECO:0000256" key="2">
    <source>
        <dbReference type="SAM" id="MobiDB-lite"/>
    </source>
</evidence>
<keyword evidence="1" id="KW-0143">Chaperone</keyword>
<dbReference type="EMBL" id="JPGN01000044">
    <property type="protein sequence ID" value="KFI19583.1"/>
    <property type="molecule type" value="Genomic_DNA"/>
</dbReference>
<evidence type="ECO:0000256" key="1">
    <source>
        <dbReference type="ARBA" id="ARBA00023186"/>
    </source>
</evidence>
<feature type="compositionally biased region" description="Basic and acidic residues" evidence="2">
    <location>
        <begin position="395"/>
        <end position="406"/>
    </location>
</feature>